<gene>
    <name evidence="1" type="ORF">RHMOL_Rhmol01G0086100</name>
</gene>
<evidence type="ECO:0000313" key="2">
    <source>
        <dbReference type="Proteomes" id="UP001062846"/>
    </source>
</evidence>
<organism evidence="1 2">
    <name type="scientific">Rhododendron molle</name>
    <name type="common">Chinese azalea</name>
    <name type="synonym">Azalea mollis</name>
    <dbReference type="NCBI Taxonomy" id="49168"/>
    <lineage>
        <taxon>Eukaryota</taxon>
        <taxon>Viridiplantae</taxon>
        <taxon>Streptophyta</taxon>
        <taxon>Embryophyta</taxon>
        <taxon>Tracheophyta</taxon>
        <taxon>Spermatophyta</taxon>
        <taxon>Magnoliopsida</taxon>
        <taxon>eudicotyledons</taxon>
        <taxon>Gunneridae</taxon>
        <taxon>Pentapetalae</taxon>
        <taxon>asterids</taxon>
        <taxon>Ericales</taxon>
        <taxon>Ericaceae</taxon>
        <taxon>Ericoideae</taxon>
        <taxon>Rhodoreae</taxon>
        <taxon>Rhododendron</taxon>
    </lineage>
</organism>
<reference evidence="1" key="1">
    <citation type="submission" date="2022-02" db="EMBL/GenBank/DDBJ databases">
        <title>Plant Genome Project.</title>
        <authorList>
            <person name="Zhang R.-G."/>
        </authorList>
    </citation>
    <scope>NUCLEOTIDE SEQUENCE</scope>
    <source>
        <strain evidence="1">AT1</strain>
    </source>
</reference>
<accession>A0ACC0PZB1</accession>
<keyword evidence="2" id="KW-1185">Reference proteome</keyword>
<proteinExistence type="predicted"/>
<evidence type="ECO:0000313" key="1">
    <source>
        <dbReference type="EMBL" id="KAI8571040.1"/>
    </source>
</evidence>
<dbReference type="EMBL" id="CM046388">
    <property type="protein sequence ID" value="KAI8571040.1"/>
    <property type="molecule type" value="Genomic_DNA"/>
</dbReference>
<protein>
    <submittedName>
        <fullName evidence="1">Uncharacterized protein</fullName>
    </submittedName>
</protein>
<comment type="caution">
    <text evidence="1">The sequence shown here is derived from an EMBL/GenBank/DDBJ whole genome shotgun (WGS) entry which is preliminary data.</text>
</comment>
<sequence length="102" mass="11506">MPKKVERGEIGGSSASVFFAPTCSVDLPISEEPIITSSPSSSSDKAETIAEKLKREWEEQKVVFHAEWKNMVEREEKEERHQASKVTEEDAARIREEEDAKG</sequence>
<name>A0ACC0PZB1_RHOML</name>
<dbReference type="Proteomes" id="UP001062846">
    <property type="component" value="Chromosome 1"/>
</dbReference>